<dbReference type="InterPro" id="IPR007712">
    <property type="entry name" value="RelE/ParE_toxin"/>
</dbReference>
<comment type="caution">
    <text evidence="2">The sequence shown here is derived from an EMBL/GenBank/DDBJ whole genome shotgun (WGS) entry which is preliminary data.</text>
</comment>
<protein>
    <submittedName>
        <fullName evidence="2">Type II toxin-antitoxin system RelE/ParE family toxin</fullName>
    </submittedName>
</protein>
<dbReference type="InterPro" id="IPR035093">
    <property type="entry name" value="RelE/ParE_toxin_dom_sf"/>
</dbReference>
<dbReference type="Pfam" id="PF05016">
    <property type="entry name" value="ParE_toxin"/>
    <property type="match status" value="1"/>
</dbReference>
<evidence type="ECO:0000313" key="2">
    <source>
        <dbReference type="EMBL" id="RTY50279.1"/>
    </source>
</evidence>
<keyword evidence="1" id="KW-1277">Toxin-antitoxin system</keyword>
<dbReference type="Proteomes" id="UP000267101">
    <property type="component" value="Unassembled WGS sequence"/>
</dbReference>
<sequence>MKTVKLTPKASQDLEDIWYYGCRHFGEDQADKYINQISDIFQVMSDHNIGTPRPELGEYIFALSVERHMLYFLQTDTEIIIIRILIQHQDAGSHLNWC</sequence>
<dbReference type="Gene3D" id="3.30.2310.20">
    <property type="entry name" value="RelE-like"/>
    <property type="match status" value="1"/>
</dbReference>
<reference evidence="2 3" key="1">
    <citation type="submission" date="2018-12" db="EMBL/GenBank/DDBJ databases">
        <title>Na.</title>
        <authorList>
            <person name="Fouts D.E."/>
            <person name="Sutton G."/>
            <person name="Singh I."/>
            <person name="Nguyen K."/>
        </authorList>
    </citation>
    <scope>NUCLEOTIDE SEQUENCE [LARGE SCALE GENOMIC DNA]</scope>
    <source>
        <strain evidence="2 3">AP274</strain>
    </source>
</reference>
<proteinExistence type="predicted"/>
<evidence type="ECO:0000313" key="3">
    <source>
        <dbReference type="Proteomes" id="UP000267101"/>
    </source>
</evidence>
<dbReference type="EMBL" id="RXYT01000070">
    <property type="protein sequence ID" value="RTY50279.1"/>
    <property type="molecule type" value="Genomic_DNA"/>
</dbReference>
<dbReference type="AlphaFoldDB" id="A0A8B3KH89"/>
<dbReference type="RefSeq" id="WP_024227598.1">
    <property type="nucleotide sequence ID" value="NZ_RXYT01000070.1"/>
</dbReference>
<accession>A0A8B3KH89</accession>
<name>A0A8B3KH89_SHISO</name>
<gene>
    <name evidence="2" type="ORF">EKS37_10490</name>
</gene>
<organism evidence="2 3">
    <name type="scientific">Shigella sonnei</name>
    <dbReference type="NCBI Taxonomy" id="624"/>
    <lineage>
        <taxon>Bacteria</taxon>
        <taxon>Pseudomonadati</taxon>
        <taxon>Pseudomonadota</taxon>
        <taxon>Gammaproteobacteria</taxon>
        <taxon>Enterobacterales</taxon>
        <taxon>Enterobacteriaceae</taxon>
        <taxon>Shigella</taxon>
    </lineage>
</organism>
<evidence type="ECO:0000256" key="1">
    <source>
        <dbReference type="ARBA" id="ARBA00022649"/>
    </source>
</evidence>